<evidence type="ECO:0000256" key="1">
    <source>
        <dbReference type="ARBA" id="ARBA00001917"/>
    </source>
</evidence>
<dbReference type="InterPro" id="IPR013785">
    <property type="entry name" value="Aldolase_TIM"/>
</dbReference>
<dbReference type="GO" id="GO:0042562">
    <property type="term" value="F:hormone binding"/>
    <property type="evidence" value="ECO:0007669"/>
    <property type="project" value="UniProtKB-ARBA"/>
</dbReference>
<comment type="similarity">
    <text evidence="2">Belongs to the NADH:flavin oxidoreductase/NADH oxidase family.</text>
</comment>
<evidence type="ECO:0000259" key="7">
    <source>
        <dbReference type="Pfam" id="PF00724"/>
    </source>
</evidence>
<evidence type="ECO:0000256" key="4">
    <source>
        <dbReference type="ARBA" id="ARBA00056646"/>
    </source>
</evidence>
<dbReference type="EMBL" id="CAACVR010000075">
    <property type="protein sequence ID" value="VEU24229.1"/>
    <property type="molecule type" value="Genomic_DNA"/>
</dbReference>
<evidence type="ECO:0000256" key="2">
    <source>
        <dbReference type="ARBA" id="ARBA00005979"/>
    </source>
</evidence>
<dbReference type="OrthoDB" id="276546at2759"/>
<proteinExistence type="inferred from homology"/>
<dbReference type="Pfam" id="PF00724">
    <property type="entry name" value="Oxidored_FMN"/>
    <property type="match status" value="1"/>
</dbReference>
<protein>
    <recommendedName>
        <fullName evidence="5">Probable NADPH dehydrogenase</fullName>
    </recommendedName>
    <alternativeName>
        <fullName evidence="6">Estrogen-binding protein</fullName>
    </alternativeName>
</protein>
<dbReference type="Proteomes" id="UP000290900">
    <property type="component" value="Unassembled WGS sequence"/>
</dbReference>
<comment type="cofactor">
    <cofactor evidence="1">
        <name>FMN</name>
        <dbReference type="ChEBI" id="CHEBI:58210"/>
    </cofactor>
</comment>
<dbReference type="GO" id="GO:0003959">
    <property type="term" value="F:NADPH dehydrogenase activity"/>
    <property type="evidence" value="ECO:0007669"/>
    <property type="project" value="TreeGrafter"/>
</dbReference>
<organism evidence="8 9">
    <name type="scientific">Brettanomyces naardenensis</name>
    <name type="common">Yeast</name>
    <dbReference type="NCBI Taxonomy" id="13370"/>
    <lineage>
        <taxon>Eukaryota</taxon>
        <taxon>Fungi</taxon>
        <taxon>Dikarya</taxon>
        <taxon>Ascomycota</taxon>
        <taxon>Saccharomycotina</taxon>
        <taxon>Pichiomycetes</taxon>
        <taxon>Pichiales</taxon>
        <taxon>Pichiaceae</taxon>
        <taxon>Brettanomyces</taxon>
    </lineage>
</organism>
<keyword evidence="9" id="KW-1185">Reference proteome</keyword>
<evidence type="ECO:0000313" key="9">
    <source>
        <dbReference type="Proteomes" id="UP000290900"/>
    </source>
</evidence>
<evidence type="ECO:0000256" key="5">
    <source>
        <dbReference type="ARBA" id="ARBA00067604"/>
    </source>
</evidence>
<dbReference type="Gene3D" id="3.20.20.70">
    <property type="entry name" value="Aldolase class I"/>
    <property type="match status" value="1"/>
</dbReference>
<reference evidence="8 9" key="1">
    <citation type="submission" date="2018-12" db="EMBL/GenBank/DDBJ databases">
        <authorList>
            <person name="Tiukova I."/>
            <person name="Dainat J."/>
        </authorList>
    </citation>
    <scope>NUCLEOTIDE SEQUENCE [LARGE SCALE GENOMIC DNA]</scope>
</reference>
<evidence type="ECO:0000256" key="6">
    <source>
        <dbReference type="ARBA" id="ARBA00075326"/>
    </source>
</evidence>
<comment type="function">
    <text evidence="4">Oxidoreductase that binds mammalian estrogens with high affinity.</text>
</comment>
<dbReference type="GO" id="GO:0010181">
    <property type="term" value="F:FMN binding"/>
    <property type="evidence" value="ECO:0007669"/>
    <property type="project" value="InterPro"/>
</dbReference>
<dbReference type="PANTHER" id="PTHR22893:SF91">
    <property type="entry name" value="NADPH DEHYDROGENASE 2-RELATED"/>
    <property type="match status" value="1"/>
</dbReference>
<evidence type="ECO:0000313" key="8">
    <source>
        <dbReference type="EMBL" id="VEU24229.1"/>
    </source>
</evidence>
<dbReference type="CDD" id="cd02933">
    <property type="entry name" value="OYE_like_FMN"/>
    <property type="match status" value="1"/>
</dbReference>
<dbReference type="InParanoid" id="A0A448YTI8"/>
<evidence type="ECO:0000256" key="3">
    <source>
        <dbReference type="ARBA" id="ARBA00022643"/>
    </source>
</evidence>
<dbReference type="AlphaFoldDB" id="A0A448YTI8"/>
<keyword evidence="3" id="KW-0288">FMN</keyword>
<feature type="domain" description="NADH:flavin oxidoreductase/NADH oxidase N-terminal" evidence="7">
    <location>
        <begin position="7"/>
        <end position="356"/>
    </location>
</feature>
<gene>
    <name evidence="8" type="ORF">BRENAR_LOCUS4957</name>
</gene>
<accession>A0A448YTI8</accession>
<dbReference type="SUPFAM" id="SSF51395">
    <property type="entry name" value="FMN-linked oxidoreductases"/>
    <property type="match status" value="1"/>
</dbReference>
<dbReference type="FunCoup" id="A0A448YTI8">
    <property type="interactions" value="879"/>
</dbReference>
<dbReference type="InterPro" id="IPR001155">
    <property type="entry name" value="OxRdtase_FMN_N"/>
</dbReference>
<dbReference type="STRING" id="13370.A0A448YTI8"/>
<keyword evidence="3" id="KW-0285">Flavoprotein</keyword>
<sequence length="397" mass="43986">MSLANTNLFKPIKVGPVTLRNRLVYPPTTLFRNTDDFVPTDSLLAFYSARAEDNGGLLITEATAAAPGFGLIPNSPLIYDDRQVKAWKQIVKAVHDKGSFISAQIWHLGRTASPKVLKGHNLPFVGPSAVYVSEESKKEAEEVGNPLRALTIDEIHSIVKEYAAAAKRAINEAKFDIVEIHGAHGFLVDQFSSEVANQRTDEYGGSIENRARFALEVVDALIEAVGAEHVAIRLSPYANIQGIEGVQGKVHPIVKYGYILSELERRGKEGKRLAYISVVEPRVQGFNDVAVPPETNPLWINEIWKGVLLRTGGLLHDEGYPELKKYVDGDDRTLIGASRYYTSNPDLANRLKNGYALTHYDRPTFYSPNTNKGYLTWPRYGEKENTEVLNSVPKALA</sequence>
<dbReference type="InterPro" id="IPR045247">
    <property type="entry name" value="Oye-like"/>
</dbReference>
<dbReference type="PANTHER" id="PTHR22893">
    <property type="entry name" value="NADH OXIDOREDUCTASE-RELATED"/>
    <property type="match status" value="1"/>
</dbReference>
<dbReference type="FunFam" id="3.20.20.70:FF:000138">
    <property type="entry name" value="NADPH dehydrogenase 1"/>
    <property type="match status" value="1"/>
</dbReference>
<name>A0A448YTI8_BRENA</name>